<dbReference type="InterPro" id="IPR013083">
    <property type="entry name" value="Znf_RING/FYVE/PHD"/>
</dbReference>
<dbReference type="SUPFAM" id="SSF57850">
    <property type="entry name" value="RING/U-box"/>
    <property type="match status" value="1"/>
</dbReference>
<comment type="caution">
    <text evidence="3">The sequence shown here is derived from an EMBL/GenBank/DDBJ whole genome shotgun (WGS) entry which is preliminary data.</text>
</comment>
<proteinExistence type="predicted"/>
<dbReference type="GO" id="GO:0008270">
    <property type="term" value="F:zinc ion binding"/>
    <property type="evidence" value="ECO:0007669"/>
    <property type="project" value="InterPro"/>
</dbReference>
<feature type="region of interest" description="Disordered" evidence="1">
    <location>
        <begin position="1"/>
        <end position="37"/>
    </location>
</feature>
<dbReference type="AlphaFoldDB" id="A0A919GDN8"/>
<protein>
    <recommendedName>
        <fullName evidence="2">UBP-type domain-containing protein</fullName>
    </recommendedName>
</protein>
<accession>A0A919GDN8</accession>
<dbReference type="Pfam" id="PF02148">
    <property type="entry name" value="zf-UBP"/>
    <property type="match status" value="1"/>
</dbReference>
<dbReference type="EMBL" id="BNBO01000057">
    <property type="protein sequence ID" value="GHH82323.1"/>
    <property type="molecule type" value="Genomic_DNA"/>
</dbReference>
<dbReference type="PROSITE" id="PS50271">
    <property type="entry name" value="ZF_UBP"/>
    <property type="match status" value="1"/>
</dbReference>
<keyword evidence="4" id="KW-1185">Reference proteome</keyword>
<evidence type="ECO:0000313" key="3">
    <source>
        <dbReference type="EMBL" id="GHH82323.1"/>
    </source>
</evidence>
<dbReference type="InterPro" id="IPR001607">
    <property type="entry name" value="Znf_UBP"/>
</dbReference>
<sequence>MDGVSEHHAWQVAPVPGASDRPDCTHLDEAPEPPATAARRGCEDCLRAGSSWVHLLECLVCGHQGCCDSSPGKHAYAHAHATAGHDLARTLKRGEDWAWCYADELFLRPSG</sequence>
<evidence type="ECO:0000256" key="1">
    <source>
        <dbReference type="SAM" id="MobiDB-lite"/>
    </source>
</evidence>
<evidence type="ECO:0000259" key="2">
    <source>
        <dbReference type="PROSITE" id="PS50271"/>
    </source>
</evidence>
<dbReference type="Gene3D" id="3.30.40.10">
    <property type="entry name" value="Zinc/RING finger domain, C3HC4 (zinc finger)"/>
    <property type="match status" value="1"/>
</dbReference>
<evidence type="ECO:0000313" key="4">
    <source>
        <dbReference type="Proteomes" id="UP000617734"/>
    </source>
</evidence>
<organism evidence="3 4">
    <name type="scientific">Kitasatospora indigofera</name>
    <dbReference type="NCBI Taxonomy" id="67307"/>
    <lineage>
        <taxon>Bacteria</taxon>
        <taxon>Bacillati</taxon>
        <taxon>Actinomycetota</taxon>
        <taxon>Actinomycetes</taxon>
        <taxon>Kitasatosporales</taxon>
        <taxon>Streptomycetaceae</taxon>
        <taxon>Kitasatospora</taxon>
    </lineage>
</organism>
<name>A0A919GDN8_9ACTN</name>
<feature type="compositionally biased region" description="Basic and acidic residues" evidence="1">
    <location>
        <begin position="20"/>
        <end position="29"/>
    </location>
</feature>
<reference evidence="3" key="1">
    <citation type="journal article" date="2014" name="Int. J. Syst. Evol. Microbiol.">
        <title>Complete genome sequence of Corynebacterium casei LMG S-19264T (=DSM 44701T), isolated from a smear-ripened cheese.</title>
        <authorList>
            <consortium name="US DOE Joint Genome Institute (JGI-PGF)"/>
            <person name="Walter F."/>
            <person name="Albersmeier A."/>
            <person name="Kalinowski J."/>
            <person name="Ruckert C."/>
        </authorList>
    </citation>
    <scope>NUCLEOTIDE SEQUENCE</scope>
    <source>
        <strain evidence="3">JCM 4646</strain>
    </source>
</reference>
<dbReference type="Proteomes" id="UP000617734">
    <property type="component" value="Unassembled WGS sequence"/>
</dbReference>
<reference evidence="3" key="2">
    <citation type="submission" date="2020-09" db="EMBL/GenBank/DDBJ databases">
        <authorList>
            <person name="Sun Q."/>
            <person name="Ohkuma M."/>
        </authorList>
    </citation>
    <scope>NUCLEOTIDE SEQUENCE</scope>
    <source>
        <strain evidence="3">JCM 4646</strain>
    </source>
</reference>
<gene>
    <name evidence="3" type="ORF">GCM10018781_67060</name>
</gene>
<feature type="domain" description="UBP-type" evidence="2">
    <location>
        <begin position="22"/>
        <end position="111"/>
    </location>
</feature>